<feature type="compositionally biased region" description="Polar residues" evidence="1">
    <location>
        <begin position="1"/>
        <end position="15"/>
    </location>
</feature>
<gene>
    <name evidence="2" type="ORF">CB5_LOCUS3138</name>
</gene>
<sequence length="404" mass="43094">MFPGFSSSCQASPNASRRRQLSEAGPSSVRPPSTAVFLPPRPPIAGQPLLEACVARVDVPVPHPWTSMTSWLAGSLPEVGEGARGYLSCKAWIRLCDWPILCWNKEDVKAAVSGFGELWEVDEASELCENVSFFRVKVRCQCVDIIPESLELMVEDRRFTVPIEIESSEECNPIFLGESLDQRLGLDSLDAQERFIRLTGFASIPAYGDRSSGGRRQTNLGFRRAATDVVHHRRFWRPAGKKAFSNSNGADGRHVIDRESSTFVSGKRPVSAEEAPRDKPSVLVPSLHAGPLTVPAGPQYLPSVDSPPAGPASDSAGPLLQPFSFGDCVASPASTAQRPGPLLQHSPARDLAAGPDGLLAGPSGPPPDSVGASKPDTGSNLGLFPNPAGLLPSVPTILFSHLPT</sequence>
<feature type="region of interest" description="Disordered" evidence="1">
    <location>
        <begin position="1"/>
        <end position="34"/>
    </location>
</feature>
<organism evidence="2">
    <name type="scientific">Ananas comosus var. bracteatus</name>
    <name type="common">red pineapple</name>
    <dbReference type="NCBI Taxonomy" id="296719"/>
    <lineage>
        <taxon>Eukaryota</taxon>
        <taxon>Viridiplantae</taxon>
        <taxon>Streptophyta</taxon>
        <taxon>Embryophyta</taxon>
        <taxon>Tracheophyta</taxon>
        <taxon>Spermatophyta</taxon>
        <taxon>Magnoliopsida</taxon>
        <taxon>Liliopsida</taxon>
        <taxon>Poales</taxon>
        <taxon>Bromeliaceae</taxon>
        <taxon>Bromelioideae</taxon>
        <taxon>Ananas</taxon>
    </lineage>
</organism>
<feature type="region of interest" description="Disordered" evidence="1">
    <location>
        <begin position="330"/>
        <end position="385"/>
    </location>
</feature>
<dbReference type="AlphaFoldDB" id="A0A6V7NN63"/>
<evidence type="ECO:0000256" key="1">
    <source>
        <dbReference type="SAM" id="MobiDB-lite"/>
    </source>
</evidence>
<name>A0A6V7NN63_ANACO</name>
<feature type="region of interest" description="Disordered" evidence="1">
    <location>
        <begin position="241"/>
        <end position="318"/>
    </location>
</feature>
<proteinExistence type="predicted"/>
<feature type="compositionally biased region" description="Basic and acidic residues" evidence="1">
    <location>
        <begin position="270"/>
        <end position="280"/>
    </location>
</feature>
<protein>
    <submittedName>
        <fullName evidence="2">Uncharacterized protein</fullName>
    </submittedName>
</protein>
<dbReference type="EMBL" id="LR862140">
    <property type="protein sequence ID" value="CAD1819927.1"/>
    <property type="molecule type" value="Genomic_DNA"/>
</dbReference>
<evidence type="ECO:0000313" key="2">
    <source>
        <dbReference type="EMBL" id="CAD1819927.1"/>
    </source>
</evidence>
<reference evidence="2" key="1">
    <citation type="submission" date="2020-07" db="EMBL/GenBank/DDBJ databases">
        <authorList>
            <person name="Lin J."/>
        </authorList>
    </citation>
    <scope>NUCLEOTIDE SEQUENCE</scope>
</reference>
<feature type="compositionally biased region" description="Low complexity" evidence="1">
    <location>
        <begin position="302"/>
        <end position="318"/>
    </location>
</feature>
<feature type="compositionally biased region" description="Basic and acidic residues" evidence="1">
    <location>
        <begin position="251"/>
        <end position="260"/>
    </location>
</feature>
<accession>A0A6V7NN63</accession>